<reference evidence="4" key="1">
    <citation type="submission" date="2015-10" db="EMBL/GenBank/DDBJ databases">
        <authorList>
            <person name="Gilbert D.G."/>
        </authorList>
    </citation>
    <scope>NUCLEOTIDE SEQUENCE</scope>
</reference>
<name>A0A160VEI6_9ZZZZ</name>
<organism evidence="4">
    <name type="scientific">hydrothermal vent metagenome</name>
    <dbReference type="NCBI Taxonomy" id="652676"/>
    <lineage>
        <taxon>unclassified sequences</taxon>
        <taxon>metagenomes</taxon>
        <taxon>ecological metagenomes</taxon>
    </lineage>
</organism>
<accession>A0A160VEI6</accession>
<dbReference type="InterPro" id="IPR050595">
    <property type="entry name" value="Bact_response_regulator"/>
</dbReference>
<dbReference type="Gene3D" id="3.40.720.10">
    <property type="entry name" value="Alkaline Phosphatase, subunit A"/>
    <property type="match status" value="1"/>
</dbReference>
<dbReference type="GO" id="GO:0000160">
    <property type="term" value="P:phosphorelay signal transduction system"/>
    <property type="evidence" value="ECO:0007669"/>
    <property type="project" value="UniProtKB-KW"/>
</dbReference>
<dbReference type="SUPFAM" id="SSF52172">
    <property type="entry name" value="CheY-like"/>
    <property type="match status" value="1"/>
</dbReference>
<dbReference type="AlphaFoldDB" id="A0A160VEI6"/>
<feature type="domain" description="Response regulatory" evidence="3">
    <location>
        <begin position="7"/>
        <end position="121"/>
    </location>
</feature>
<dbReference type="PANTHER" id="PTHR44591">
    <property type="entry name" value="STRESS RESPONSE REGULATOR PROTEIN 1"/>
    <property type="match status" value="1"/>
</dbReference>
<keyword evidence="1" id="KW-0597">Phosphoprotein</keyword>
<sequence length="518" mass="60522">MTNTRGNILWVDDEIDHLKPHILFLEDKGFNISLATNGPDAIALVKDETFHLVLMDQFMPGQDGIETVRQLYDLRPNLPVIMITKSEEEWLMDEAISQKLAQFLIKPVNPTQIFMACKQVLEDTKIREEKVTSGYLKEFQHIESRLQEDLQADEWWDIYNRLSKWQLNFDEHKDIGLGNILTEQIHTCNREFVKFVDKNYCNWVRSSDRPNLSVDVVPEFVIPNLRQDKKVCFIVVDALRHDQFLTILPEIGQFFNIDIGYQMSLLPSATPFSRNAIFSGLFTDEFCQKYPRQLELMKSEASSLNKYEALFLEDQLKRNQLENKNVIYHKINVVEEGQRFQKHLTDYKQSDLMAIVVNFVDMLAHKRSESDVLKEMVPDESGYRFAVRTWFENSWLYRTLRELSESDFTVVITSDHGTVRVQRGVLVGADRETSSGVRYKYGRNLNSKEKNALIIRKSSDYRLPELVHQTNYLVAKDDVFFLYPNQQHRYQGKLKGSFQHGGISMEEIMVPVVTMRGY</sequence>
<evidence type="ECO:0000256" key="1">
    <source>
        <dbReference type="ARBA" id="ARBA00022553"/>
    </source>
</evidence>
<dbReference type="SMART" id="SM00448">
    <property type="entry name" value="REC"/>
    <property type="match status" value="1"/>
</dbReference>
<dbReference type="SUPFAM" id="SSF53649">
    <property type="entry name" value="Alkaline phosphatase-like"/>
    <property type="match status" value="1"/>
</dbReference>
<dbReference type="EMBL" id="FAXC01000148">
    <property type="protein sequence ID" value="CUV08966.1"/>
    <property type="molecule type" value="Genomic_DNA"/>
</dbReference>
<dbReference type="InterPro" id="IPR017850">
    <property type="entry name" value="Alkaline_phosphatase_core_sf"/>
</dbReference>
<dbReference type="Pfam" id="PF00072">
    <property type="entry name" value="Response_reg"/>
    <property type="match status" value="1"/>
</dbReference>
<gene>
    <name evidence="4" type="ORF">MGWOODY_Mmi2582</name>
</gene>
<dbReference type="Gene3D" id="3.40.50.2300">
    <property type="match status" value="1"/>
</dbReference>
<dbReference type="PROSITE" id="PS50110">
    <property type="entry name" value="RESPONSE_REGULATORY"/>
    <property type="match status" value="1"/>
</dbReference>
<proteinExistence type="predicted"/>
<evidence type="ECO:0000259" key="3">
    <source>
        <dbReference type="PROSITE" id="PS50110"/>
    </source>
</evidence>
<keyword evidence="2" id="KW-0902">Two-component regulatory system</keyword>
<dbReference type="PANTHER" id="PTHR44591:SF14">
    <property type="entry name" value="PROTEIN PILG"/>
    <property type="match status" value="1"/>
</dbReference>
<protein>
    <submittedName>
        <fullName evidence="4">Response regulator</fullName>
    </submittedName>
</protein>
<dbReference type="InterPro" id="IPR001789">
    <property type="entry name" value="Sig_transdc_resp-reg_receiver"/>
</dbReference>
<evidence type="ECO:0000256" key="2">
    <source>
        <dbReference type="ARBA" id="ARBA00023012"/>
    </source>
</evidence>
<dbReference type="InterPro" id="IPR011006">
    <property type="entry name" value="CheY-like_superfamily"/>
</dbReference>
<dbReference type="Pfam" id="PF08665">
    <property type="entry name" value="PglZ"/>
    <property type="match status" value="1"/>
</dbReference>
<evidence type="ECO:0000313" key="4">
    <source>
        <dbReference type="EMBL" id="CUV08966.1"/>
    </source>
</evidence>
<dbReference type="CDD" id="cd00156">
    <property type="entry name" value="REC"/>
    <property type="match status" value="1"/>
</dbReference>